<organism evidence="2 3">
    <name type="scientific">Desulfurococcus mucosus (strain ATCC 35584 / DSM 2162 / JCM 9187 / O7/1)</name>
    <dbReference type="NCBI Taxonomy" id="765177"/>
    <lineage>
        <taxon>Archaea</taxon>
        <taxon>Thermoproteota</taxon>
        <taxon>Thermoprotei</taxon>
        <taxon>Desulfurococcales</taxon>
        <taxon>Desulfurococcaceae</taxon>
        <taxon>Desulfurococcus</taxon>
    </lineage>
</organism>
<protein>
    <submittedName>
        <fullName evidence="2">Uncharacterized protein</fullName>
    </submittedName>
</protein>
<dbReference type="Proteomes" id="UP000001068">
    <property type="component" value="Chromosome"/>
</dbReference>
<accession>E8R775</accession>
<evidence type="ECO:0000313" key="3">
    <source>
        <dbReference type="Proteomes" id="UP000001068"/>
    </source>
</evidence>
<feature type="transmembrane region" description="Helical" evidence="1">
    <location>
        <begin position="15"/>
        <end position="35"/>
    </location>
</feature>
<dbReference type="HOGENOM" id="CLU_1575013_0_0_2"/>
<gene>
    <name evidence="2" type="ordered locus">Desmu_1244</name>
</gene>
<reference evidence="2 3" key="2">
    <citation type="journal article" date="2011" name="Stand. Genomic Sci.">
        <title>Complete genome sequence of Desulfurococcus mucosus type strain (O7/1).</title>
        <authorList>
            <person name="Wirth R."/>
            <person name="Chertkov O."/>
            <person name="Held B."/>
            <person name="Lapidus A."/>
            <person name="Nolan M."/>
            <person name="Lucas S."/>
            <person name="Hammon N."/>
            <person name="Deshpande S."/>
            <person name="Cheng J.F."/>
            <person name="Tapia R."/>
            <person name="Han C."/>
            <person name="Goodwin L."/>
            <person name="Pitluck S."/>
            <person name="Liolios K."/>
            <person name="Ioanna P."/>
            <person name="Ivanova N."/>
            <person name="Mavromatis K."/>
            <person name="Mikhailova N."/>
            <person name="Pati A."/>
            <person name="Chen A."/>
            <person name="Palaniappan K."/>
            <person name="Land M."/>
            <person name="Hauser L."/>
            <person name="Chang Y.J."/>
            <person name="Jeffries C.D."/>
            <person name="Bilek Y."/>
            <person name="Hader T."/>
            <person name="Rohde M."/>
            <person name="Spring S."/>
            <person name="Sikorski J."/>
            <person name="Goker M."/>
            <person name="Woyke T."/>
            <person name="Bristow J."/>
            <person name="Eisen J.A."/>
            <person name="Markowitz V."/>
            <person name="Hugenholtz P."/>
            <person name="Kyrpides N.C."/>
            <person name="Klenk H.P."/>
        </authorList>
    </citation>
    <scope>NUCLEOTIDE SEQUENCE [LARGE SCALE GENOMIC DNA]</scope>
    <source>
        <strain evidence="3">ATCC 35584 / DSM 2162 / JCM 9187 / O7/1</strain>
    </source>
</reference>
<evidence type="ECO:0000313" key="2">
    <source>
        <dbReference type="EMBL" id="ADV65540.1"/>
    </source>
</evidence>
<dbReference type="AlphaFoldDB" id="E8R775"/>
<sequence length="176" mass="19989">MGSVKPRDERTDYRGLLYSIVMADPWLYPFIYLIYSSQGATLDDLRSMTGLRTQLVKRALWWLLKSGVVEEAGGRYYVSRGFARHVEELRLSTCITGGVYIIQLGDAYIVVSLGEGRVSHWAVHRELYDKLLELERNAGASFTGREVSQALSIDVGTATRLVRLRELLRECWRQGG</sequence>
<dbReference type="EMBL" id="CP002363">
    <property type="protein sequence ID" value="ADV65540.1"/>
    <property type="molecule type" value="Genomic_DNA"/>
</dbReference>
<dbReference type="KEGG" id="dmu:Desmu_1244"/>
<keyword evidence="1" id="KW-0812">Transmembrane</keyword>
<keyword evidence="1" id="KW-1133">Transmembrane helix</keyword>
<proteinExistence type="predicted"/>
<dbReference type="OrthoDB" id="17983at2157"/>
<evidence type="ECO:0000256" key="1">
    <source>
        <dbReference type="SAM" id="Phobius"/>
    </source>
</evidence>
<name>E8R775_DESM0</name>
<keyword evidence="3" id="KW-1185">Reference proteome</keyword>
<dbReference type="eggNOG" id="arCOG05900">
    <property type="taxonomic scope" value="Archaea"/>
</dbReference>
<dbReference type="GeneID" id="10153963"/>
<keyword evidence="1" id="KW-0472">Membrane</keyword>
<reference evidence="3" key="1">
    <citation type="submission" date="2010-11" db="EMBL/GenBank/DDBJ databases">
        <title>The complete genome of Desulfurococcus mucosus DSM 2162.</title>
        <authorList>
            <consortium name="US DOE Joint Genome Institute (JGI-PGF)"/>
            <person name="Lucas S."/>
            <person name="Copeland A."/>
            <person name="Lapidus A."/>
            <person name="Bruce D."/>
            <person name="Goodwin L."/>
            <person name="Pitluck S."/>
            <person name="Kyrpides N."/>
            <person name="Mavromatis K."/>
            <person name="Pagani I."/>
            <person name="Ivanova N."/>
            <person name="Ovchinnikova G."/>
            <person name="Chertkov O."/>
            <person name="Held B."/>
            <person name="Brettin T."/>
            <person name="Detter J.C."/>
            <person name="Tapia R."/>
            <person name="Han C."/>
            <person name="Land M."/>
            <person name="Hauser L."/>
            <person name="Markowitz V."/>
            <person name="Cheng J.-F."/>
            <person name="Hugenholtz P."/>
            <person name="Woyke T."/>
            <person name="Wu D."/>
            <person name="Wirth R."/>
            <person name="Bilek Y."/>
            <person name="Hader T."/>
            <person name="Klenk H.-P."/>
            <person name="Eisen J.A."/>
        </authorList>
    </citation>
    <scope>NUCLEOTIDE SEQUENCE [LARGE SCALE GENOMIC DNA]</scope>
    <source>
        <strain evidence="3">ATCC 35584 / DSM 2162 / JCM 9187 / O7/1</strain>
    </source>
</reference>
<dbReference type="RefSeq" id="WP_013562762.1">
    <property type="nucleotide sequence ID" value="NC_014961.1"/>
</dbReference>